<keyword evidence="4" id="KW-0547">Nucleotide-binding</keyword>
<dbReference type="InterPro" id="IPR032672">
    <property type="entry name" value="TmcA/NAT10/Kre33"/>
</dbReference>
<dbReference type="InterPro" id="IPR014876">
    <property type="entry name" value="DEK_C"/>
</dbReference>
<evidence type="ECO:0000259" key="8">
    <source>
        <dbReference type="PROSITE" id="PS51998"/>
    </source>
</evidence>
<evidence type="ECO:0000256" key="1">
    <source>
        <dbReference type="ARBA" id="ARBA00004604"/>
    </source>
</evidence>
<evidence type="ECO:0000256" key="3">
    <source>
        <dbReference type="ARBA" id="ARBA00022694"/>
    </source>
</evidence>
<keyword evidence="2" id="KW-0808">Transferase</keyword>
<dbReference type="GO" id="GO:1904812">
    <property type="term" value="P:rRNA acetylation involved in maturation of SSU-rRNA"/>
    <property type="evidence" value="ECO:0007669"/>
    <property type="project" value="TreeGrafter"/>
</dbReference>
<sequence length="660" mass="71496">MAVSKYDEKPEAAEASETQNPEVADEPKNGKKRDTEEMQHEKGEDREDALQEPGSLDAKTLSLAVCAVLEGKDLDTVSLKDFRLALEQHLDLKSGALESRKEEINELVKAEIGRPEEKPRRTQAAARTKRKAAQVDWRRSVRRAEKAPKASEEKVEGENPLDQEERKDPALDMPPSMPAQISGQDLQLTGKTFASGTFGYHGCAGLVVEIGGQRRSMMCQISCALLNESTTVGILIAGLAALSRRLRAIVIAAPAVENVSELLGWARRGLTALGQGCLNLDPRGSFCTTRPEDNSDTSTLGICDDKAVQGCQQGCQVLVSDLATAPQLLFALAGMGHEVVVVCDEAASVEIPVIKSILAAPSRAVIMAGTTSSCEGTGSALEWKLLLDTAGATGFKQTRLFLKEPIRYGSGCPLEELLDSMLFLGATGEHPLHELGNLAELGPEATKLLQLDPASFTASTEFSKALVAVLQTHYRTSASDISMITQKYTRTMVLVPDGSIEGLRCPLPLVVLLCILEAPELSQLEENRGSSRLSRSHLMTFCIEQDFPEMQLSGLRGLRVARVVCDPRLRGCGFGSEAIRQLVAHLTEANLHMLEPGDSDKISGLGPLQLEPCAWLGASFGLTAPLLRFWSRLGLQPVALSPVWPSPFRARLQMCQRLCR</sequence>
<feature type="region of interest" description="Disordered" evidence="7">
    <location>
        <begin position="114"/>
        <end position="180"/>
    </location>
</feature>
<dbReference type="GO" id="GO:0005730">
    <property type="term" value="C:nucleolus"/>
    <property type="evidence" value="ECO:0007669"/>
    <property type="project" value="UniProtKB-SubCell"/>
</dbReference>
<dbReference type="Proteomes" id="UP001152797">
    <property type="component" value="Unassembled WGS sequence"/>
</dbReference>
<dbReference type="GO" id="GO:0008033">
    <property type="term" value="P:tRNA processing"/>
    <property type="evidence" value="ECO:0007669"/>
    <property type="project" value="UniProtKB-KW"/>
</dbReference>
<organism evidence="9">
    <name type="scientific">Cladocopium goreaui</name>
    <dbReference type="NCBI Taxonomy" id="2562237"/>
    <lineage>
        <taxon>Eukaryota</taxon>
        <taxon>Sar</taxon>
        <taxon>Alveolata</taxon>
        <taxon>Dinophyceae</taxon>
        <taxon>Suessiales</taxon>
        <taxon>Symbiodiniaceae</taxon>
        <taxon>Cladocopium</taxon>
    </lineage>
</organism>
<feature type="region of interest" description="Disordered" evidence="7">
    <location>
        <begin position="1"/>
        <end position="57"/>
    </location>
</feature>
<evidence type="ECO:0000256" key="2">
    <source>
        <dbReference type="ARBA" id="ARBA00022679"/>
    </source>
</evidence>
<evidence type="ECO:0000256" key="6">
    <source>
        <dbReference type="ARBA" id="ARBA00023315"/>
    </source>
</evidence>
<dbReference type="Pfam" id="PF13718">
    <property type="entry name" value="GNAT_acetyltr_2"/>
    <property type="match status" value="1"/>
</dbReference>
<dbReference type="EMBL" id="CAMXCT010003502">
    <property type="protein sequence ID" value="CAI4004821.1"/>
    <property type="molecule type" value="Genomic_DNA"/>
</dbReference>
<evidence type="ECO:0000313" key="9">
    <source>
        <dbReference type="EMBL" id="CAI4004821.1"/>
    </source>
</evidence>
<keyword evidence="6" id="KW-0012">Acyltransferase</keyword>
<evidence type="ECO:0000313" key="11">
    <source>
        <dbReference type="Proteomes" id="UP001152797"/>
    </source>
</evidence>
<dbReference type="Gene3D" id="3.40.630.30">
    <property type="match status" value="1"/>
</dbReference>
<comment type="caution">
    <text evidence="9">The sequence shown here is derived from an EMBL/GenBank/DDBJ whole genome shotgun (WGS) entry which is preliminary data.</text>
</comment>
<evidence type="ECO:0000256" key="5">
    <source>
        <dbReference type="ARBA" id="ARBA00022840"/>
    </source>
</evidence>
<dbReference type="Gene3D" id="3.40.50.300">
    <property type="entry name" value="P-loop containing nucleotide triphosphate hydrolases"/>
    <property type="match status" value="1"/>
</dbReference>
<dbReference type="InterPro" id="IPR000182">
    <property type="entry name" value="GNAT_dom"/>
</dbReference>
<dbReference type="GO" id="GO:0000049">
    <property type="term" value="F:tRNA binding"/>
    <property type="evidence" value="ECO:0007669"/>
    <property type="project" value="TreeGrafter"/>
</dbReference>
<accession>A0A9P1D7U9</accession>
<reference evidence="9" key="1">
    <citation type="submission" date="2022-10" db="EMBL/GenBank/DDBJ databases">
        <authorList>
            <person name="Chen Y."/>
            <person name="Dougan E. K."/>
            <person name="Chan C."/>
            <person name="Rhodes N."/>
            <person name="Thang M."/>
        </authorList>
    </citation>
    <scope>NUCLEOTIDE SEQUENCE</scope>
</reference>
<gene>
    <name evidence="9" type="ORF">C1SCF055_LOCUS30591</name>
</gene>
<dbReference type="Pfam" id="PF05127">
    <property type="entry name" value="NAT10_TcmA_helicase"/>
    <property type="match status" value="1"/>
</dbReference>
<feature type="compositionally biased region" description="Basic and acidic residues" evidence="7">
    <location>
        <begin position="136"/>
        <end position="170"/>
    </location>
</feature>
<feature type="domain" description="DEK-C" evidence="8">
    <location>
        <begin position="55"/>
        <end position="113"/>
    </location>
</feature>
<evidence type="ECO:0000256" key="7">
    <source>
        <dbReference type="SAM" id="MobiDB-lite"/>
    </source>
</evidence>
<dbReference type="PANTHER" id="PTHR10925">
    <property type="entry name" value="N-ACETYLTRANSFERASE 10"/>
    <property type="match status" value="1"/>
</dbReference>
<dbReference type="InterPro" id="IPR007807">
    <property type="entry name" value="TcmA/NAT10_helicase"/>
</dbReference>
<evidence type="ECO:0000256" key="4">
    <source>
        <dbReference type="ARBA" id="ARBA00022741"/>
    </source>
</evidence>
<dbReference type="GO" id="GO:0005524">
    <property type="term" value="F:ATP binding"/>
    <property type="evidence" value="ECO:0007669"/>
    <property type="project" value="UniProtKB-KW"/>
</dbReference>
<evidence type="ECO:0000313" key="10">
    <source>
        <dbReference type="EMBL" id="CAL4792133.1"/>
    </source>
</evidence>
<dbReference type="GO" id="GO:1990883">
    <property type="term" value="F:18S rRNA cytidine N-acetyltransferase activity"/>
    <property type="evidence" value="ECO:0007669"/>
    <property type="project" value="TreeGrafter"/>
</dbReference>
<comment type="subcellular location">
    <subcellularLocation>
        <location evidence="1">Nucleus</location>
        <location evidence="1">Nucleolus</location>
    </subcellularLocation>
</comment>
<name>A0A9P1D7U9_9DINO</name>
<protein>
    <submittedName>
        <fullName evidence="10">RNA cytidine acetyltransferase (18S rRNA cytosin e acetyltransferase) (Killer toxin-resistance protein 33) (Ribosomal RNA cytidine acetyltransferase 1)</fullName>
    </submittedName>
</protein>
<keyword evidence="11" id="KW-1185">Reference proteome</keyword>
<dbReference type="EMBL" id="CAMXCT020003502">
    <property type="protein sequence ID" value="CAL1158196.1"/>
    <property type="molecule type" value="Genomic_DNA"/>
</dbReference>
<dbReference type="InterPro" id="IPR027417">
    <property type="entry name" value="P-loop_NTPase"/>
</dbReference>
<keyword evidence="3" id="KW-0819">tRNA processing</keyword>
<feature type="compositionally biased region" description="Basic and acidic residues" evidence="7">
    <location>
        <begin position="25"/>
        <end position="49"/>
    </location>
</feature>
<dbReference type="OrthoDB" id="444662at2759"/>
<dbReference type="PROSITE" id="PS51998">
    <property type="entry name" value="DEK_C"/>
    <property type="match status" value="1"/>
</dbReference>
<feature type="compositionally biased region" description="Basic and acidic residues" evidence="7">
    <location>
        <begin position="1"/>
        <end position="12"/>
    </location>
</feature>
<dbReference type="Pfam" id="PF08766">
    <property type="entry name" value="DEK_C"/>
    <property type="match status" value="1"/>
</dbReference>
<proteinExistence type="predicted"/>
<dbReference type="EMBL" id="CAMXCT030003502">
    <property type="protein sequence ID" value="CAL4792133.1"/>
    <property type="molecule type" value="Genomic_DNA"/>
</dbReference>
<keyword evidence="5" id="KW-0067">ATP-binding</keyword>
<dbReference type="PANTHER" id="PTHR10925:SF5">
    <property type="entry name" value="RNA CYTIDINE ACETYLTRANSFERASE"/>
    <property type="match status" value="1"/>
</dbReference>
<dbReference type="AlphaFoldDB" id="A0A9P1D7U9"/>
<reference evidence="10 11" key="2">
    <citation type="submission" date="2024-05" db="EMBL/GenBank/DDBJ databases">
        <authorList>
            <person name="Chen Y."/>
            <person name="Shah S."/>
            <person name="Dougan E. K."/>
            <person name="Thang M."/>
            <person name="Chan C."/>
        </authorList>
    </citation>
    <scope>NUCLEOTIDE SEQUENCE [LARGE SCALE GENOMIC DNA]</scope>
</reference>
<dbReference type="GO" id="GO:0030686">
    <property type="term" value="C:90S preribosome"/>
    <property type="evidence" value="ECO:0007669"/>
    <property type="project" value="TreeGrafter"/>
</dbReference>